<dbReference type="InterPro" id="IPR000175">
    <property type="entry name" value="Na/ntran_symport"/>
</dbReference>
<keyword evidence="2" id="KW-0813">Transport</keyword>
<dbReference type="Proteomes" id="UP001187315">
    <property type="component" value="Unassembled WGS sequence"/>
</dbReference>
<gene>
    <name evidence="8" type="ORF">Q7C36_018237</name>
</gene>
<evidence type="ECO:0000313" key="8">
    <source>
        <dbReference type="EMBL" id="KAK2827311.1"/>
    </source>
</evidence>
<feature type="transmembrane region" description="Helical" evidence="7">
    <location>
        <begin position="50"/>
        <end position="75"/>
    </location>
</feature>
<proteinExistence type="predicted"/>
<keyword evidence="6" id="KW-0915">Sodium</keyword>
<dbReference type="GO" id="GO:0042995">
    <property type="term" value="C:cell projection"/>
    <property type="evidence" value="ECO:0007669"/>
    <property type="project" value="TreeGrafter"/>
</dbReference>
<dbReference type="GO" id="GO:0005886">
    <property type="term" value="C:plasma membrane"/>
    <property type="evidence" value="ECO:0007669"/>
    <property type="project" value="TreeGrafter"/>
</dbReference>
<evidence type="ECO:0000256" key="2">
    <source>
        <dbReference type="ARBA" id="ARBA00022448"/>
    </source>
</evidence>
<comment type="caution">
    <text evidence="8">The sequence shown here is derived from an EMBL/GenBank/DDBJ whole genome shotgun (WGS) entry which is preliminary data.</text>
</comment>
<name>A0AA88LZN8_TACVA</name>
<dbReference type="SUPFAM" id="SSF161070">
    <property type="entry name" value="SNF-like"/>
    <property type="match status" value="1"/>
</dbReference>
<comment type="subcellular location">
    <subcellularLocation>
        <location evidence="1">Membrane</location>
        <topology evidence="1">Multi-pass membrane protein</topology>
    </subcellularLocation>
</comment>
<keyword evidence="9" id="KW-1185">Reference proteome</keyword>
<dbReference type="Pfam" id="PF00209">
    <property type="entry name" value="SNF"/>
    <property type="match status" value="1"/>
</dbReference>
<keyword evidence="4 7" id="KW-1133">Transmembrane helix</keyword>
<feature type="transmembrane region" description="Helical" evidence="7">
    <location>
        <begin position="87"/>
        <end position="105"/>
    </location>
</feature>
<dbReference type="PANTHER" id="PTHR11616">
    <property type="entry name" value="SODIUM/CHLORIDE DEPENDENT TRANSPORTER"/>
    <property type="match status" value="1"/>
</dbReference>
<keyword evidence="3 7" id="KW-0812">Transmembrane</keyword>
<feature type="transmembrane region" description="Helical" evidence="7">
    <location>
        <begin position="165"/>
        <end position="187"/>
    </location>
</feature>
<keyword evidence="5 7" id="KW-0472">Membrane</keyword>
<protein>
    <submittedName>
        <fullName evidence="8">Uncharacterized protein</fullName>
    </submittedName>
</protein>
<dbReference type="EMBL" id="JAVHJS010000019">
    <property type="protein sequence ID" value="KAK2827311.1"/>
    <property type="molecule type" value="Genomic_DNA"/>
</dbReference>
<feature type="transmembrane region" description="Helical" evidence="7">
    <location>
        <begin position="126"/>
        <end position="145"/>
    </location>
</feature>
<keyword evidence="6" id="KW-0479">Metal-binding</keyword>
<reference evidence="8" key="1">
    <citation type="submission" date="2023-08" db="EMBL/GenBank/DDBJ databases">
        <title>Pelteobagrus vachellii genome.</title>
        <authorList>
            <person name="Liu H."/>
        </authorList>
    </citation>
    <scope>NUCLEOTIDE SEQUENCE</scope>
    <source>
        <strain evidence="8">PRFRI_2022a</strain>
        <tissue evidence="8">Muscle</tissue>
    </source>
</reference>
<evidence type="ECO:0000256" key="6">
    <source>
        <dbReference type="PIRSR" id="PIRSR600175-1"/>
    </source>
</evidence>
<dbReference type="PANTHER" id="PTHR11616:SF237">
    <property type="entry name" value="TRANSPORTER"/>
    <property type="match status" value="1"/>
</dbReference>
<dbReference type="PRINTS" id="PR00176">
    <property type="entry name" value="NANEUSMPORT"/>
</dbReference>
<evidence type="ECO:0000256" key="7">
    <source>
        <dbReference type="SAM" id="Phobius"/>
    </source>
</evidence>
<sequence>MPLPQLWSSCFFIMLLLLGLDTQFAELELIVSSTIDVFPNVLRRPYMRELFLLFFCTACFCFQILMTTQGGIYIFQLIDYHGSSGASILFMGLIESLIIGWIFGTDRMFDIIEDMCDIRPSAFFKYCWNYFTPLMCLGTLIFYIVKYKPLMYNNVYIYPNWAYGIGFFMVTISPVLVITWGLVKLYTSSGSLKERFKSVCTPDDKLPMTENQKVQLQISETIVAGI</sequence>
<evidence type="ECO:0000256" key="4">
    <source>
        <dbReference type="ARBA" id="ARBA00022989"/>
    </source>
</evidence>
<evidence type="ECO:0000256" key="5">
    <source>
        <dbReference type="ARBA" id="ARBA00023136"/>
    </source>
</evidence>
<dbReference type="AlphaFoldDB" id="A0AA88LZN8"/>
<feature type="binding site" evidence="6">
    <location>
        <position position="18"/>
    </location>
    <ligand>
        <name>Na(+)</name>
        <dbReference type="ChEBI" id="CHEBI:29101"/>
        <label>1</label>
    </ligand>
</feature>
<evidence type="ECO:0000256" key="1">
    <source>
        <dbReference type="ARBA" id="ARBA00004141"/>
    </source>
</evidence>
<evidence type="ECO:0000313" key="9">
    <source>
        <dbReference type="Proteomes" id="UP001187315"/>
    </source>
</evidence>
<dbReference type="PROSITE" id="PS50267">
    <property type="entry name" value="NA_NEUROTRAN_SYMP_3"/>
    <property type="match status" value="1"/>
</dbReference>
<dbReference type="GO" id="GO:0005332">
    <property type="term" value="F:gamma-aminobutyric acid:sodium:chloride symporter activity"/>
    <property type="evidence" value="ECO:0007669"/>
    <property type="project" value="TreeGrafter"/>
</dbReference>
<feature type="binding site" evidence="6">
    <location>
        <position position="21"/>
    </location>
    <ligand>
        <name>Na(+)</name>
        <dbReference type="ChEBI" id="CHEBI:29101"/>
        <label>1</label>
    </ligand>
</feature>
<accession>A0AA88LZN8</accession>
<dbReference type="InterPro" id="IPR037272">
    <property type="entry name" value="SNS_sf"/>
</dbReference>
<feature type="transmembrane region" description="Helical" evidence="7">
    <location>
        <begin position="6"/>
        <end position="29"/>
    </location>
</feature>
<dbReference type="GO" id="GO:0046872">
    <property type="term" value="F:metal ion binding"/>
    <property type="evidence" value="ECO:0007669"/>
    <property type="project" value="UniProtKB-KW"/>
</dbReference>
<organism evidence="8 9">
    <name type="scientific">Tachysurus vachellii</name>
    <name type="common">Darkbarbel catfish</name>
    <name type="synonym">Pelteobagrus vachellii</name>
    <dbReference type="NCBI Taxonomy" id="175792"/>
    <lineage>
        <taxon>Eukaryota</taxon>
        <taxon>Metazoa</taxon>
        <taxon>Chordata</taxon>
        <taxon>Craniata</taxon>
        <taxon>Vertebrata</taxon>
        <taxon>Euteleostomi</taxon>
        <taxon>Actinopterygii</taxon>
        <taxon>Neopterygii</taxon>
        <taxon>Teleostei</taxon>
        <taxon>Ostariophysi</taxon>
        <taxon>Siluriformes</taxon>
        <taxon>Bagridae</taxon>
        <taxon>Tachysurus</taxon>
    </lineage>
</organism>
<evidence type="ECO:0000256" key="3">
    <source>
        <dbReference type="ARBA" id="ARBA00022692"/>
    </source>
</evidence>